<dbReference type="AlphaFoldDB" id="U5W3X6"/>
<reference evidence="3 4" key="1">
    <citation type="journal article" date="2014" name="J. Biotechnol.">
        <title>Complete genome sequence of the actinobacterium Actinoplanes friuliensis HAG 010964, producer of the lipopeptide antibiotic friulimycin.</title>
        <authorList>
            <person name="Ruckert C."/>
            <person name="Szczepanowski R."/>
            <person name="Albersmeier A."/>
            <person name="Goesmann A."/>
            <person name="Fischer N."/>
            <person name="Steinkamper A."/>
            <person name="Puhler A."/>
            <person name="Biener R."/>
            <person name="Schwartz D."/>
            <person name="Kalinowski J."/>
        </authorList>
    </citation>
    <scope>NUCLEOTIDE SEQUENCE [LARGE SCALE GENOMIC DNA]</scope>
    <source>
        <strain evidence="3 4">DSM 7358</strain>
    </source>
</reference>
<dbReference type="RefSeq" id="WP_023560255.1">
    <property type="nucleotide sequence ID" value="NC_022657.1"/>
</dbReference>
<dbReference type="HOGENOM" id="CLU_862303_0_0_11"/>
<feature type="region of interest" description="Disordered" evidence="1">
    <location>
        <begin position="88"/>
        <end position="117"/>
    </location>
</feature>
<dbReference type="Pfam" id="PF26366">
    <property type="entry name" value="DUF8094"/>
    <property type="match status" value="1"/>
</dbReference>
<evidence type="ECO:0000256" key="1">
    <source>
        <dbReference type="SAM" id="MobiDB-lite"/>
    </source>
</evidence>
<keyword evidence="4" id="KW-1185">Reference proteome</keyword>
<dbReference type="OrthoDB" id="3295569at2"/>
<dbReference type="EMBL" id="CP006272">
    <property type="protein sequence ID" value="AGZ43918.1"/>
    <property type="molecule type" value="Genomic_DNA"/>
</dbReference>
<dbReference type="InterPro" id="IPR058407">
    <property type="entry name" value="DUF8094"/>
</dbReference>
<evidence type="ECO:0000313" key="3">
    <source>
        <dbReference type="EMBL" id="AGZ43918.1"/>
    </source>
</evidence>
<feature type="compositionally biased region" description="Low complexity" evidence="1">
    <location>
        <begin position="32"/>
        <end position="42"/>
    </location>
</feature>
<name>U5W3X6_9ACTN</name>
<organism evidence="3 4">
    <name type="scientific">Actinoplanes friuliensis DSM 7358</name>
    <dbReference type="NCBI Taxonomy" id="1246995"/>
    <lineage>
        <taxon>Bacteria</taxon>
        <taxon>Bacillati</taxon>
        <taxon>Actinomycetota</taxon>
        <taxon>Actinomycetes</taxon>
        <taxon>Micromonosporales</taxon>
        <taxon>Micromonosporaceae</taxon>
        <taxon>Actinoplanes</taxon>
    </lineage>
</organism>
<feature type="region of interest" description="Disordered" evidence="1">
    <location>
        <begin position="16"/>
        <end position="45"/>
    </location>
</feature>
<feature type="domain" description="DUF8094" evidence="2">
    <location>
        <begin position="47"/>
        <end position="328"/>
    </location>
</feature>
<dbReference type="KEGG" id="afs:AFR_28285"/>
<proteinExistence type="predicted"/>
<gene>
    <name evidence="3" type="ORF">AFR_28285</name>
</gene>
<dbReference type="Proteomes" id="UP000017746">
    <property type="component" value="Chromosome"/>
</dbReference>
<evidence type="ECO:0000259" key="2">
    <source>
        <dbReference type="Pfam" id="PF26366"/>
    </source>
</evidence>
<accession>U5W3X6</accession>
<dbReference type="STRING" id="1246995.AFR_28285"/>
<sequence>MPRLLTAGALTAVLATAGCGGDPAPEQPAAPAPQGSSAAAPEVVSGKPLITEAEVTALVSRITDDNNKANAAQDPKLLDKYEVEASRATDGPSLATHSGGPIKPFTYEPQGSRVPSDTGGAKWFVADTQTPDGDNWPLIMTADGPGWKLAHAVPLQVTLPESKKDAAGNAEVVAADDPGRTLIASPADVAKAHAASIASEGAPSGLFAGDTATGEAVRKDDVLAVIKFTSGGRKVPGKNLKVAAKVEPYPVRALRTADGGALVAYTTRTDFSGELPGAKPAVKVSFLRLGRPGVGKLTLSTLHMWWVLVPAKGAGETVTVLGGTNQLVKLS</sequence>
<dbReference type="PATRIC" id="fig|1246995.3.peg.5733"/>
<protein>
    <recommendedName>
        <fullName evidence="2">DUF8094 domain-containing protein</fullName>
    </recommendedName>
</protein>
<dbReference type="PROSITE" id="PS51257">
    <property type="entry name" value="PROKAR_LIPOPROTEIN"/>
    <property type="match status" value="1"/>
</dbReference>
<evidence type="ECO:0000313" key="4">
    <source>
        <dbReference type="Proteomes" id="UP000017746"/>
    </source>
</evidence>